<keyword evidence="4" id="KW-1185">Reference proteome</keyword>
<keyword evidence="2" id="KW-0472">Membrane</keyword>
<dbReference type="RefSeq" id="WP_397094155.1">
    <property type="nucleotide sequence ID" value="NZ_JBIRYO010000019.1"/>
</dbReference>
<dbReference type="Proteomes" id="UP001611415">
    <property type="component" value="Unassembled WGS sequence"/>
</dbReference>
<feature type="compositionally biased region" description="Polar residues" evidence="1">
    <location>
        <begin position="121"/>
        <end position="131"/>
    </location>
</feature>
<dbReference type="EMBL" id="JBIRYO010000019">
    <property type="protein sequence ID" value="MFI2476856.1"/>
    <property type="molecule type" value="Genomic_DNA"/>
</dbReference>
<evidence type="ECO:0000256" key="1">
    <source>
        <dbReference type="SAM" id="MobiDB-lite"/>
    </source>
</evidence>
<proteinExistence type="predicted"/>
<gene>
    <name evidence="3" type="ORF">ACH49W_26020</name>
</gene>
<organism evidence="3 4">
    <name type="scientific">Nocardia xishanensis</name>
    <dbReference type="NCBI Taxonomy" id="238964"/>
    <lineage>
        <taxon>Bacteria</taxon>
        <taxon>Bacillati</taxon>
        <taxon>Actinomycetota</taxon>
        <taxon>Actinomycetes</taxon>
        <taxon>Mycobacteriales</taxon>
        <taxon>Nocardiaceae</taxon>
        <taxon>Nocardia</taxon>
    </lineage>
</organism>
<keyword evidence="2" id="KW-1133">Transmembrane helix</keyword>
<name>A0ABW7X6V1_9NOCA</name>
<evidence type="ECO:0000313" key="3">
    <source>
        <dbReference type="EMBL" id="MFI2476856.1"/>
    </source>
</evidence>
<evidence type="ECO:0000313" key="4">
    <source>
        <dbReference type="Proteomes" id="UP001611415"/>
    </source>
</evidence>
<evidence type="ECO:0000256" key="2">
    <source>
        <dbReference type="SAM" id="Phobius"/>
    </source>
</evidence>
<feature type="transmembrane region" description="Helical" evidence="2">
    <location>
        <begin position="161"/>
        <end position="182"/>
    </location>
</feature>
<keyword evidence="2" id="KW-0812">Transmembrane</keyword>
<feature type="region of interest" description="Disordered" evidence="1">
    <location>
        <begin position="121"/>
        <end position="148"/>
    </location>
</feature>
<sequence>MATRSVPQPPFSPELLADLHADNVDPELGARLWPAVRADSDAVRYLRSLDEVTTRIRALRADDHVLHRMPGDVSERLAAFVTELELGEEPTERVATIHRLGAAASGNGAAHGHDAAVENHSTTENYGTTEELSAPTPSEEPTERLATPVSLDERRGRRLRWFAAAAAVLAVIAGTGIGVQLFRGDEMTPTAQPTPSNGPLGDDLTPTAALAALGRNDVTGPLGNRVALERCVAAAGLDRGVLGSMNMKYQGKDAVLILLTGPAQNKVTALVVGPGCTAGDPQVKNVTDIG</sequence>
<comment type="caution">
    <text evidence="3">The sequence shown here is derived from an EMBL/GenBank/DDBJ whole genome shotgun (WGS) entry which is preliminary data.</text>
</comment>
<protein>
    <submittedName>
        <fullName evidence="3">Uncharacterized protein</fullName>
    </submittedName>
</protein>
<reference evidence="3 4" key="1">
    <citation type="submission" date="2024-10" db="EMBL/GenBank/DDBJ databases">
        <title>The Natural Products Discovery Center: Release of the First 8490 Sequenced Strains for Exploring Actinobacteria Biosynthetic Diversity.</title>
        <authorList>
            <person name="Kalkreuter E."/>
            <person name="Kautsar S.A."/>
            <person name="Yang D."/>
            <person name="Bader C.D."/>
            <person name="Teijaro C.N."/>
            <person name="Fluegel L."/>
            <person name="Davis C.M."/>
            <person name="Simpson J.R."/>
            <person name="Lauterbach L."/>
            <person name="Steele A.D."/>
            <person name="Gui C."/>
            <person name="Meng S."/>
            <person name="Li G."/>
            <person name="Viehrig K."/>
            <person name="Ye F."/>
            <person name="Su P."/>
            <person name="Kiefer A.F."/>
            <person name="Nichols A."/>
            <person name="Cepeda A.J."/>
            <person name="Yan W."/>
            <person name="Fan B."/>
            <person name="Jiang Y."/>
            <person name="Adhikari A."/>
            <person name="Zheng C.-J."/>
            <person name="Schuster L."/>
            <person name="Cowan T.M."/>
            <person name="Smanski M.J."/>
            <person name="Chevrette M.G."/>
            <person name="De Carvalho L.P.S."/>
            <person name="Shen B."/>
        </authorList>
    </citation>
    <scope>NUCLEOTIDE SEQUENCE [LARGE SCALE GENOMIC DNA]</scope>
    <source>
        <strain evidence="3 4">NPDC019275</strain>
    </source>
</reference>
<accession>A0ABW7X6V1</accession>